<dbReference type="EMBL" id="HBIW01001164">
    <property type="protein sequence ID" value="CAE0685563.1"/>
    <property type="molecule type" value="Transcribed_RNA"/>
</dbReference>
<dbReference type="SUPFAM" id="SSF48403">
    <property type="entry name" value="Ankyrin repeat"/>
    <property type="match status" value="1"/>
</dbReference>
<reference evidence="4" key="1">
    <citation type="submission" date="2021-01" db="EMBL/GenBank/DDBJ databases">
        <authorList>
            <person name="Corre E."/>
            <person name="Pelletier E."/>
            <person name="Niang G."/>
            <person name="Scheremetjew M."/>
            <person name="Finn R."/>
            <person name="Kale V."/>
            <person name="Holt S."/>
            <person name="Cochrane G."/>
            <person name="Meng A."/>
            <person name="Brown T."/>
            <person name="Cohen L."/>
        </authorList>
    </citation>
    <scope>NUCLEOTIDE SEQUENCE</scope>
    <source>
        <strain evidence="4">CCMP1756</strain>
    </source>
</reference>
<dbReference type="PROSITE" id="PS50297">
    <property type="entry name" value="ANK_REP_REGION"/>
    <property type="match status" value="3"/>
</dbReference>
<dbReference type="PANTHER" id="PTHR24134:SF9">
    <property type="entry name" value="ANKYRIN REPEAT AND SOCS BOX PROTEIN 8"/>
    <property type="match status" value="1"/>
</dbReference>
<feature type="repeat" description="ANK" evidence="3">
    <location>
        <begin position="66"/>
        <end position="98"/>
    </location>
</feature>
<evidence type="ECO:0000313" key="6">
    <source>
        <dbReference type="Proteomes" id="UP000789595"/>
    </source>
</evidence>
<dbReference type="Proteomes" id="UP000789595">
    <property type="component" value="Unassembled WGS sequence"/>
</dbReference>
<keyword evidence="2 3" id="KW-0040">ANK repeat</keyword>
<dbReference type="PROSITE" id="PS50088">
    <property type="entry name" value="ANK_REPEAT"/>
    <property type="match status" value="3"/>
</dbReference>
<evidence type="ECO:0000313" key="5">
    <source>
        <dbReference type="EMBL" id="CAH0378076.1"/>
    </source>
</evidence>
<dbReference type="EMBL" id="CAKKNE010000005">
    <property type="protein sequence ID" value="CAH0378076.1"/>
    <property type="molecule type" value="Genomic_DNA"/>
</dbReference>
<dbReference type="Pfam" id="PF12796">
    <property type="entry name" value="Ank_2"/>
    <property type="match status" value="1"/>
</dbReference>
<proteinExistence type="predicted"/>
<evidence type="ECO:0000256" key="3">
    <source>
        <dbReference type="PROSITE-ProRule" id="PRU00023"/>
    </source>
</evidence>
<dbReference type="AlphaFoldDB" id="A0A7S3ZKC9"/>
<evidence type="ECO:0000313" key="4">
    <source>
        <dbReference type="EMBL" id="CAE0685563.1"/>
    </source>
</evidence>
<evidence type="ECO:0008006" key="7">
    <source>
        <dbReference type="Google" id="ProtNLM"/>
    </source>
</evidence>
<dbReference type="InterPro" id="IPR036770">
    <property type="entry name" value="Ankyrin_rpt-contain_sf"/>
</dbReference>
<dbReference type="PRINTS" id="PR01415">
    <property type="entry name" value="ANKYRIN"/>
</dbReference>
<dbReference type="PANTHER" id="PTHR24134">
    <property type="entry name" value="ANKYRIN REPEAT-CONTAINING PROTEIN DDB_G0279043"/>
    <property type="match status" value="1"/>
</dbReference>
<dbReference type="InterPro" id="IPR002110">
    <property type="entry name" value="Ankyrin_rpt"/>
</dbReference>
<dbReference type="Pfam" id="PF00023">
    <property type="entry name" value="Ank"/>
    <property type="match status" value="1"/>
</dbReference>
<accession>A0A7S3ZKC9</accession>
<evidence type="ECO:0000256" key="2">
    <source>
        <dbReference type="ARBA" id="ARBA00023043"/>
    </source>
</evidence>
<evidence type="ECO:0000256" key="1">
    <source>
        <dbReference type="ARBA" id="ARBA00022737"/>
    </source>
</evidence>
<dbReference type="OrthoDB" id="75503at2759"/>
<protein>
    <recommendedName>
        <fullName evidence="7">SOCS box domain-containing protein</fullName>
    </recommendedName>
</protein>
<keyword evidence="6" id="KW-1185">Reference proteome</keyword>
<sequence>MDADLKAAALRGDLAALCRALNDGKDPRLADEDGDTVLHYAASNGHVRCVELLALNDADVNARNDYYRTPLTMAAASGHVASIRALLAAGANVNASWRLRMMNAGVPTGEFMDTPTALHWAVGFGTAEVVEVLLAAGASADINAEAQYGPFAAFPTALDQAMKRYEFEAEVIVRGSPRPRPRVRRNRMVPLLVRAGATIKERYADRSDYLKAVLDAGGVRAYERLHRSTLANILNRGNRLPTDVIPKIVDYWAHVGWYAIEKDDREYDQELDSPA</sequence>
<organism evidence="4">
    <name type="scientific">Pelagomonas calceolata</name>
    <dbReference type="NCBI Taxonomy" id="35677"/>
    <lineage>
        <taxon>Eukaryota</taxon>
        <taxon>Sar</taxon>
        <taxon>Stramenopiles</taxon>
        <taxon>Ochrophyta</taxon>
        <taxon>Pelagophyceae</taxon>
        <taxon>Pelagomonadales</taxon>
        <taxon>Pelagomonadaceae</taxon>
        <taxon>Pelagomonas</taxon>
    </lineage>
</organism>
<dbReference type="SMART" id="SM00248">
    <property type="entry name" value="ANK"/>
    <property type="match status" value="3"/>
</dbReference>
<reference evidence="5" key="2">
    <citation type="submission" date="2021-11" db="EMBL/GenBank/DDBJ databases">
        <authorList>
            <consortium name="Genoscope - CEA"/>
            <person name="William W."/>
        </authorList>
    </citation>
    <scope>NUCLEOTIDE SEQUENCE</scope>
</reference>
<name>A0A7S3ZKC9_9STRA</name>
<dbReference type="Gene3D" id="1.25.40.20">
    <property type="entry name" value="Ankyrin repeat-containing domain"/>
    <property type="match status" value="1"/>
</dbReference>
<gene>
    <name evidence="4" type="ORF">PCAL00307_LOCUS997</name>
    <name evidence="5" type="ORF">PECAL_5P25960</name>
</gene>
<feature type="repeat" description="ANK" evidence="3">
    <location>
        <begin position="33"/>
        <end position="65"/>
    </location>
</feature>
<keyword evidence="1" id="KW-0677">Repeat</keyword>
<feature type="repeat" description="ANK" evidence="3">
    <location>
        <begin position="113"/>
        <end position="145"/>
    </location>
</feature>